<dbReference type="Pfam" id="PF07244">
    <property type="entry name" value="POTRA"/>
    <property type="match status" value="1"/>
</dbReference>
<dbReference type="PANTHER" id="PTHR12815">
    <property type="entry name" value="SORTING AND ASSEMBLY MACHINERY SAMM50 PROTEIN FAMILY MEMBER"/>
    <property type="match status" value="1"/>
</dbReference>
<name>A0ABM7D1V9_9GAMM</name>
<keyword evidence="8" id="KW-0998">Cell outer membrane</keyword>
<evidence type="ECO:0000313" key="16">
    <source>
        <dbReference type="Proteomes" id="UP000278437"/>
    </source>
</evidence>
<dbReference type="InterPro" id="IPR010827">
    <property type="entry name" value="BamA/TamA_POTRA"/>
</dbReference>
<comment type="subcellular location">
    <subcellularLocation>
        <location evidence="1">Cell outer membrane</location>
    </subcellularLocation>
</comment>
<feature type="signal peptide" evidence="11">
    <location>
        <begin position="1"/>
        <end position="23"/>
    </location>
</feature>
<evidence type="ECO:0000259" key="13">
    <source>
        <dbReference type="Pfam" id="PF07244"/>
    </source>
</evidence>
<dbReference type="Proteomes" id="UP000278437">
    <property type="component" value="Chromosome"/>
</dbReference>
<evidence type="ECO:0000256" key="11">
    <source>
        <dbReference type="SAM" id="SignalP"/>
    </source>
</evidence>
<dbReference type="PANTHER" id="PTHR12815:SF47">
    <property type="entry name" value="TRANSLOCATION AND ASSEMBLY MODULE SUBUNIT TAMA"/>
    <property type="match status" value="1"/>
</dbReference>
<feature type="chain" id="PRO_5045908001" description="Translocation and assembly module subunit TamA" evidence="11">
    <location>
        <begin position="24"/>
        <end position="612"/>
    </location>
</feature>
<evidence type="ECO:0000256" key="2">
    <source>
        <dbReference type="ARBA" id="ARBA00010248"/>
    </source>
</evidence>
<keyword evidence="5" id="KW-0812">Transmembrane</keyword>
<comment type="subunit">
    <text evidence="10">Interacts with TamB to form the translocation and assembly module (TAM).</text>
</comment>
<dbReference type="Pfam" id="PF01103">
    <property type="entry name" value="Omp85"/>
    <property type="match status" value="1"/>
</dbReference>
<dbReference type="InterPro" id="IPR039910">
    <property type="entry name" value="D15-like"/>
</dbReference>
<feature type="domain" description="Bacterial surface antigen (D15)" evidence="12">
    <location>
        <begin position="419"/>
        <end position="610"/>
    </location>
</feature>
<accession>A0ABM7D1V9</accession>
<reference evidence="16" key="1">
    <citation type="submission" date="2017-03" db="EMBL/GenBank/DDBJ databases">
        <title>Full genome sequence of a non-lethal Shewanella isolate that potentiates virulence of Vibio parahaemolyticus causing acute hepatopancreatic necrosis disease (AHPND) in shrimp.</title>
        <authorList>
            <person name="Prachumwat A."/>
            <person name="Sritunyalucksana K."/>
        </authorList>
    </citation>
    <scope>NUCLEOTIDE SEQUENCE [LARGE SCALE GENOMIC DNA]</scope>
    <source>
        <strain evidence="16">TH2012</strain>
    </source>
</reference>
<keyword evidence="6 11" id="KW-0732">Signal</keyword>
<evidence type="ECO:0000256" key="5">
    <source>
        <dbReference type="ARBA" id="ARBA00022692"/>
    </source>
</evidence>
<evidence type="ECO:0000256" key="8">
    <source>
        <dbReference type="ARBA" id="ARBA00023237"/>
    </source>
</evidence>
<evidence type="ECO:0000313" key="15">
    <source>
        <dbReference type="EMBL" id="AZQ10402.1"/>
    </source>
</evidence>
<dbReference type="Pfam" id="PF17243">
    <property type="entry name" value="POTRA_TamA_1"/>
    <property type="match status" value="1"/>
</dbReference>
<keyword evidence="4" id="KW-1134">Transmembrane beta strand</keyword>
<evidence type="ECO:0000256" key="9">
    <source>
        <dbReference type="ARBA" id="ARBA00033063"/>
    </source>
</evidence>
<dbReference type="InterPro" id="IPR000184">
    <property type="entry name" value="Bac_surfAg_D15"/>
</dbReference>
<evidence type="ECO:0000256" key="6">
    <source>
        <dbReference type="ARBA" id="ARBA00022729"/>
    </source>
</evidence>
<gene>
    <name evidence="15" type="primary">tamA</name>
    <name evidence="15" type="ORF">STH12_01280</name>
</gene>
<evidence type="ECO:0000256" key="1">
    <source>
        <dbReference type="ARBA" id="ARBA00004442"/>
    </source>
</evidence>
<evidence type="ECO:0000256" key="10">
    <source>
        <dbReference type="ARBA" id="ARBA00093548"/>
    </source>
</evidence>
<organism evidence="15 16">
    <name type="scientific">Shewanella khirikhana</name>
    <dbReference type="NCBI Taxonomy" id="1965282"/>
    <lineage>
        <taxon>Bacteria</taxon>
        <taxon>Pseudomonadati</taxon>
        <taxon>Pseudomonadota</taxon>
        <taxon>Gammaproteobacteria</taxon>
        <taxon>Alteromonadales</taxon>
        <taxon>Shewanellaceae</taxon>
        <taxon>Shewanella</taxon>
    </lineage>
</organism>
<keyword evidence="16" id="KW-1185">Reference proteome</keyword>
<sequence length="612" mass="68545">MNSRFLTASTAVFASLLLPAAHAADPLLRVTVSGVDEALQKNILAHLGTLPETDVQRRAFLFNVDDAVDAAMQSVGYYHSEVSQALTRSEKGPWELTLAVTSGEPTRIDWVDIRFDGDMLSDESFSRWLDNVSLRPGDVLNHGQYESLKAELGAIALSRGYFDGEYTKAEIRVNRDENRATISLHFNSGDRYRFGDVSFEGHTLEEGFLDKLIPFDNDTPYATRRLSTFNSKLQETGYFRSVKVLPLLDKAQDGEVPVRVELENRPDHSIELGLGADIGSSTDSSFEPRVRVTWRTPQINRYGHSQETSIEWSPDRPKFLTTYTIPLTHPLDDQLKIRFGLLRDKYGVTQVYDPEKLDFTNTGQLESSKGLLGVVRTQRLKSSWLWGYSLDYIKEAYTQSDTDYDPSFVLGGVSLSSTVRGDASLDPKWGYRHSYSVDYADPSLGSETRLTRIQAKFKWIDTFFDKHRLVARADFGLNLVADSDLALVPPSLRFFAGGDQSIRGYAYQELGPFYEYTGSDGTVGREVVGGRYLAVGSLEYQYYLTPSWRLGSFVDAGNAFDKDQFEPVVAVGGGVHWISPIGPIKLDIGVGLKETETLDRSWRIHLTMGSEL</sequence>
<dbReference type="InterPro" id="IPR035243">
    <property type="entry name" value="TamA_POTRA_Dom_1"/>
</dbReference>
<dbReference type="Gene3D" id="2.40.160.50">
    <property type="entry name" value="membrane protein fhac: a member of the omp85/tpsb transporter family"/>
    <property type="match status" value="1"/>
</dbReference>
<evidence type="ECO:0000256" key="7">
    <source>
        <dbReference type="ARBA" id="ARBA00023136"/>
    </source>
</evidence>
<dbReference type="Gene3D" id="3.10.20.310">
    <property type="entry name" value="membrane protein fhac"/>
    <property type="match status" value="3"/>
</dbReference>
<evidence type="ECO:0000256" key="4">
    <source>
        <dbReference type="ARBA" id="ARBA00022452"/>
    </source>
</evidence>
<protein>
    <recommendedName>
        <fullName evidence="3">Translocation and assembly module subunit TamA</fullName>
    </recommendedName>
    <alternativeName>
        <fullName evidence="9">Autotransporter assembly factor TamA</fullName>
    </alternativeName>
</protein>
<feature type="domain" description="POTRA" evidence="13">
    <location>
        <begin position="112"/>
        <end position="187"/>
    </location>
</feature>
<evidence type="ECO:0000259" key="12">
    <source>
        <dbReference type="Pfam" id="PF01103"/>
    </source>
</evidence>
<keyword evidence="7" id="KW-0472">Membrane</keyword>
<comment type="similarity">
    <text evidence="2">Belongs to the TamA family.</text>
</comment>
<feature type="domain" description="TamA POTRA" evidence="14">
    <location>
        <begin position="30"/>
        <end position="101"/>
    </location>
</feature>
<dbReference type="EMBL" id="CP020373">
    <property type="protein sequence ID" value="AZQ10402.1"/>
    <property type="molecule type" value="Genomic_DNA"/>
</dbReference>
<proteinExistence type="inferred from homology"/>
<evidence type="ECO:0000259" key="14">
    <source>
        <dbReference type="Pfam" id="PF17243"/>
    </source>
</evidence>
<evidence type="ECO:0000256" key="3">
    <source>
        <dbReference type="ARBA" id="ARBA00015419"/>
    </source>
</evidence>